<comment type="caution">
    <text evidence="2">The sequence shown here is derived from an EMBL/GenBank/DDBJ whole genome shotgun (WGS) entry which is preliminary data.</text>
</comment>
<sequence length="142" mass="16915">QVLLTKPYYILVSWSHSESCLHNLDRLPTRTRIASWGHQIDTSCCLCSNYPETRDHIFLHCDFSEQLWTLVMRRFYKNWTDSKKERYGSKESIRNARLHSSPASTPQVTFRKIDRLIRQTIIARKSRKKFQNLLGCWLKHSC</sequence>
<dbReference type="EMBL" id="JAGKQM010000002">
    <property type="protein sequence ID" value="KAH0939215.1"/>
    <property type="molecule type" value="Genomic_DNA"/>
</dbReference>
<evidence type="ECO:0000313" key="3">
    <source>
        <dbReference type="Proteomes" id="UP000824890"/>
    </source>
</evidence>
<gene>
    <name evidence="2" type="ORF">HID58_006676</name>
</gene>
<reference evidence="2 3" key="1">
    <citation type="submission" date="2021-05" db="EMBL/GenBank/DDBJ databases">
        <title>Genome Assembly of Synthetic Allotetraploid Brassica napus Reveals Homoeologous Exchanges between Subgenomes.</title>
        <authorList>
            <person name="Davis J.T."/>
        </authorList>
    </citation>
    <scope>NUCLEOTIDE SEQUENCE [LARGE SCALE GENOMIC DNA]</scope>
    <source>
        <strain evidence="3">cv. Da-Ae</strain>
        <tissue evidence="2">Seedling</tissue>
    </source>
</reference>
<dbReference type="Pfam" id="PF13966">
    <property type="entry name" value="zf-RVT"/>
    <property type="match status" value="1"/>
</dbReference>
<feature type="non-terminal residue" evidence="2">
    <location>
        <position position="1"/>
    </location>
</feature>
<feature type="domain" description="Reverse transcriptase zinc-binding" evidence="1">
    <location>
        <begin position="24"/>
        <end position="68"/>
    </location>
</feature>
<organism evidence="2 3">
    <name type="scientific">Brassica napus</name>
    <name type="common">Rape</name>
    <dbReference type="NCBI Taxonomy" id="3708"/>
    <lineage>
        <taxon>Eukaryota</taxon>
        <taxon>Viridiplantae</taxon>
        <taxon>Streptophyta</taxon>
        <taxon>Embryophyta</taxon>
        <taxon>Tracheophyta</taxon>
        <taxon>Spermatophyta</taxon>
        <taxon>Magnoliopsida</taxon>
        <taxon>eudicotyledons</taxon>
        <taxon>Gunneridae</taxon>
        <taxon>Pentapetalae</taxon>
        <taxon>rosids</taxon>
        <taxon>malvids</taxon>
        <taxon>Brassicales</taxon>
        <taxon>Brassicaceae</taxon>
        <taxon>Brassiceae</taxon>
        <taxon>Brassica</taxon>
    </lineage>
</organism>
<name>A0ABQ8EC38_BRANA</name>
<proteinExistence type="predicted"/>
<dbReference type="InterPro" id="IPR026960">
    <property type="entry name" value="RVT-Znf"/>
</dbReference>
<protein>
    <recommendedName>
        <fullName evidence="1">Reverse transcriptase zinc-binding domain-containing protein</fullName>
    </recommendedName>
</protein>
<evidence type="ECO:0000259" key="1">
    <source>
        <dbReference type="Pfam" id="PF13966"/>
    </source>
</evidence>
<dbReference type="Proteomes" id="UP000824890">
    <property type="component" value="Unassembled WGS sequence"/>
</dbReference>
<evidence type="ECO:0000313" key="2">
    <source>
        <dbReference type="EMBL" id="KAH0939215.1"/>
    </source>
</evidence>
<keyword evidence="3" id="KW-1185">Reference proteome</keyword>
<accession>A0ABQ8EC38</accession>